<evidence type="ECO:0000313" key="2">
    <source>
        <dbReference type="EMBL" id="HAF2526347.1"/>
    </source>
</evidence>
<reference evidence="2" key="2">
    <citation type="submission" date="2020-02" db="EMBL/GenBank/DDBJ databases">
        <authorList>
            <consortium name="NCBI Pathogen Detection Project"/>
        </authorList>
    </citation>
    <scope>NUCLEOTIDE SEQUENCE</scope>
    <source>
        <strain evidence="2">MA.04ba 6789-3</strain>
    </source>
</reference>
<dbReference type="Pfam" id="PF06323">
    <property type="entry name" value="Phage_antiter_Q"/>
    <property type="match status" value="1"/>
</dbReference>
<dbReference type="InterPro" id="IPR010455">
    <property type="entry name" value="Phage_82_GpQ"/>
</dbReference>
<comment type="caution">
    <text evidence="2">The sequence shown here is derived from an EMBL/GenBank/DDBJ whole genome shotgun (WGS) entry which is preliminary data.</text>
</comment>
<proteinExistence type="predicted"/>
<protein>
    <submittedName>
        <fullName evidence="2">Antitermination protein</fullName>
    </submittedName>
</protein>
<dbReference type="EMBL" id="DAAUQW010000002">
    <property type="protein sequence ID" value="HAF2526347.1"/>
    <property type="molecule type" value="Genomic_DNA"/>
</dbReference>
<feature type="region of interest" description="Disordered" evidence="1">
    <location>
        <begin position="1"/>
        <end position="23"/>
    </location>
</feature>
<name>A0A744F9P6_SALER</name>
<reference evidence="2" key="1">
    <citation type="journal article" date="2018" name="Genome Biol.">
        <title>SKESA: strategic k-mer extension for scrupulous assemblies.</title>
        <authorList>
            <person name="Souvorov A."/>
            <person name="Agarwala R."/>
            <person name="Lipman D.J."/>
        </authorList>
    </citation>
    <scope>NUCLEOTIDE SEQUENCE</scope>
    <source>
        <strain evidence="2">MA.04ba 6789-3</strain>
    </source>
</reference>
<organism evidence="2">
    <name type="scientific">Salmonella enterica</name>
    <name type="common">Salmonella choleraesuis</name>
    <dbReference type="NCBI Taxonomy" id="28901"/>
    <lineage>
        <taxon>Bacteria</taxon>
        <taxon>Pseudomonadati</taxon>
        <taxon>Pseudomonadota</taxon>
        <taxon>Gammaproteobacteria</taxon>
        <taxon>Enterobacterales</taxon>
        <taxon>Enterobacteriaceae</taxon>
        <taxon>Salmonella</taxon>
    </lineage>
</organism>
<dbReference type="AlphaFoldDB" id="A0A744F9P6"/>
<sequence>MYVHPGYFPDQTQRASQQPGGGMNSEWIRDNIRLALGFIYITGNGQLGDLASRPVITTSRYRSNPPRYVIVEGRKVRRHAYPLNISQTQSKGTSHPLINECDYHLVPWRRAINSTGEPFRSWILYCYGDYRYHREQLNVVPHIWEMFLSRQSDRRISGKVKQRLQSLAWLAVQVVASEIKGDDREYSYAELGGMVGVTDDNWRMRYENYWLDLLAVCHELDAMALRKVDWQRREIRAMQQEGLTATY</sequence>
<accession>A0A744F9P6</accession>
<gene>
    <name evidence="2" type="ORF">G9E92_001321</name>
</gene>
<evidence type="ECO:0000256" key="1">
    <source>
        <dbReference type="SAM" id="MobiDB-lite"/>
    </source>
</evidence>